<dbReference type="Pfam" id="PF00583">
    <property type="entry name" value="Acetyltransf_1"/>
    <property type="match status" value="1"/>
</dbReference>
<dbReference type="OrthoDB" id="2350893at2"/>
<organism evidence="2 3">
    <name type="scientific">Sporosarcina globispora</name>
    <name type="common">Bacillus globisporus</name>
    <dbReference type="NCBI Taxonomy" id="1459"/>
    <lineage>
        <taxon>Bacteria</taxon>
        <taxon>Bacillati</taxon>
        <taxon>Bacillota</taxon>
        <taxon>Bacilli</taxon>
        <taxon>Bacillales</taxon>
        <taxon>Caryophanaceae</taxon>
        <taxon>Sporosarcina</taxon>
    </lineage>
</organism>
<dbReference type="AlphaFoldDB" id="A0A0M0GDY3"/>
<dbReference type="SUPFAM" id="SSF55729">
    <property type="entry name" value="Acyl-CoA N-acyltransferases (Nat)"/>
    <property type="match status" value="1"/>
</dbReference>
<dbReference type="Gene3D" id="3.40.630.30">
    <property type="match status" value="1"/>
</dbReference>
<reference evidence="3" key="1">
    <citation type="submission" date="2015-07" db="EMBL/GenBank/DDBJ databases">
        <title>Fjat-10036 dsm4.</title>
        <authorList>
            <person name="Liu B."/>
            <person name="Wang J."/>
            <person name="Zhu Y."/>
            <person name="Liu G."/>
            <person name="Chen Q."/>
            <person name="Chen Z."/>
            <person name="Lan J."/>
            <person name="Che J."/>
            <person name="Ge C."/>
            <person name="Shi H."/>
            <person name="Pan Z."/>
            <person name="Liu X."/>
        </authorList>
    </citation>
    <scope>NUCLEOTIDE SEQUENCE [LARGE SCALE GENOMIC DNA]</scope>
    <source>
        <strain evidence="3">DSM 4</strain>
    </source>
</reference>
<protein>
    <submittedName>
        <fullName evidence="2">Acetyltransferase</fullName>
    </submittedName>
</protein>
<proteinExistence type="predicted"/>
<dbReference type="CDD" id="cd04301">
    <property type="entry name" value="NAT_SF"/>
    <property type="match status" value="1"/>
</dbReference>
<gene>
    <name evidence="2" type="ORF">AF332_13295</name>
</gene>
<keyword evidence="2" id="KW-0808">Transferase</keyword>
<sequence>MNLVMKSDLAERLDQAETGVLLSRLTAIKNRDGNPMGVEIQRIGQTTAFFANNIPGPSFNLVKGFNEADAEVLDQIVDFYLGKGIPIRLEITPSNGSTDLLKMLHQKGFYQCDFHTTLFAEPSDLMDLPIHPGIEICRMQRKDFDLFGEIYTKGFGMPGFLSQGIADNNEILYDNKNWVFYLASINNEPAGIGVIFMEEGVGHLAAAAVLPSFRKKGVHSALIQARIYQAINSQCELITGQASFGSASQNNMEKAGLKIGYTKAIWIRE</sequence>
<dbReference type="EMBL" id="LGUF01000007">
    <property type="protein sequence ID" value="KON87712.1"/>
    <property type="molecule type" value="Genomic_DNA"/>
</dbReference>
<keyword evidence="3" id="KW-1185">Reference proteome</keyword>
<dbReference type="RefSeq" id="WP_053435067.1">
    <property type="nucleotide sequence ID" value="NZ_LGUF01000007.1"/>
</dbReference>
<comment type="caution">
    <text evidence="2">The sequence shown here is derived from an EMBL/GenBank/DDBJ whole genome shotgun (WGS) entry which is preliminary data.</text>
</comment>
<dbReference type="STRING" id="1459.AF332_13295"/>
<dbReference type="GO" id="GO:0016747">
    <property type="term" value="F:acyltransferase activity, transferring groups other than amino-acyl groups"/>
    <property type="evidence" value="ECO:0007669"/>
    <property type="project" value="InterPro"/>
</dbReference>
<dbReference type="PATRIC" id="fig|1459.3.peg.2869"/>
<dbReference type="PROSITE" id="PS51186">
    <property type="entry name" value="GNAT"/>
    <property type="match status" value="1"/>
</dbReference>
<evidence type="ECO:0000313" key="3">
    <source>
        <dbReference type="Proteomes" id="UP000037109"/>
    </source>
</evidence>
<dbReference type="Proteomes" id="UP000037109">
    <property type="component" value="Unassembled WGS sequence"/>
</dbReference>
<name>A0A0M0GDY3_SPOGL</name>
<accession>A0A0M0GDY3</accession>
<dbReference type="InterPro" id="IPR016181">
    <property type="entry name" value="Acyl_CoA_acyltransferase"/>
</dbReference>
<dbReference type="InterPro" id="IPR000182">
    <property type="entry name" value="GNAT_dom"/>
</dbReference>
<evidence type="ECO:0000313" key="2">
    <source>
        <dbReference type="EMBL" id="KON87712.1"/>
    </source>
</evidence>
<evidence type="ECO:0000259" key="1">
    <source>
        <dbReference type="PROSITE" id="PS51186"/>
    </source>
</evidence>
<feature type="domain" description="N-acetyltransferase" evidence="1">
    <location>
        <begin position="134"/>
        <end position="269"/>
    </location>
</feature>